<dbReference type="Gene3D" id="2.30.180.10">
    <property type="entry name" value="FAS1 domain"/>
    <property type="match status" value="1"/>
</dbReference>
<dbReference type="GO" id="GO:0007155">
    <property type="term" value="P:cell adhesion"/>
    <property type="evidence" value="ECO:0007669"/>
    <property type="project" value="TreeGrafter"/>
</dbReference>
<dbReference type="Pfam" id="PF02469">
    <property type="entry name" value="Fasciclin"/>
    <property type="match status" value="1"/>
</dbReference>
<dbReference type="GO" id="GO:0030198">
    <property type="term" value="P:extracellular matrix organization"/>
    <property type="evidence" value="ECO:0007669"/>
    <property type="project" value="TreeGrafter"/>
</dbReference>
<evidence type="ECO:0000313" key="2">
    <source>
        <dbReference type="EMBL" id="QEC70345.1"/>
    </source>
</evidence>
<dbReference type="PANTHER" id="PTHR10900:SF124">
    <property type="entry name" value="FI05614P"/>
    <property type="match status" value="1"/>
</dbReference>
<dbReference type="InterPro" id="IPR000782">
    <property type="entry name" value="FAS1_domain"/>
</dbReference>
<dbReference type="KEGG" id="agi:FSB73_00045"/>
<dbReference type="PANTHER" id="PTHR10900">
    <property type="entry name" value="PERIOSTIN-RELATED"/>
    <property type="match status" value="1"/>
</dbReference>
<proteinExistence type="predicted"/>
<gene>
    <name evidence="2" type="ORF">FSB73_00045</name>
</gene>
<dbReference type="AlphaFoldDB" id="A0A5B8VH54"/>
<keyword evidence="3" id="KW-1185">Reference proteome</keyword>
<dbReference type="GO" id="GO:0031012">
    <property type="term" value="C:extracellular matrix"/>
    <property type="evidence" value="ECO:0007669"/>
    <property type="project" value="TreeGrafter"/>
</dbReference>
<dbReference type="PROSITE" id="PS50213">
    <property type="entry name" value="FAS1"/>
    <property type="match status" value="1"/>
</dbReference>
<dbReference type="InterPro" id="IPR050904">
    <property type="entry name" value="Adhesion/Biosynth-related"/>
</dbReference>
<dbReference type="GO" id="GO:0005615">
    <property type="term" value="C:extracellular space"/>
    <property type="evidence" value="ECO:0007669"/>
    <property type="project" value="TreeGrafter"/>
</dbReference>
<feature type="domain" description="FAS1" evidence="1">
    <location>
        <begin position="13"/>
        <end position="154"/>
    </location>
</feature>
<sequence length="201" mass="22406">MLHQTRLTRTTSTSPNIMDYLRSDSLNRFTQLVKIIDRAAYATELNTYGTYTLFAPTDSAVNRYLMAHNIASIEGLTKEQWQEVLKFHLLEESLPSSTFTDGKLPAITDYGQYLITGIKNVNGVSSYFINRQALVTQANITVGNGIIHAVDHVLEPSVSTIAELLSKDTTYSIFTQAVKETGFYDTLNAMKDQGVVRSGLR</sequence>
<dbReference type="EMBL" id="CP042434">
    <property type="protein sequence ID" value="QEC70345.1"/>
    <property type="molecule type" value="Genomic_DNA"/>
</dbReference>
<name>A0A5B8VH54_9BACT</name>
<organism evidence="2 3">
    <name type="scientific">Arachidicoccus ginsenosidivorans</name>
    <dbReference type="NCBI Taxonomy" id="496057"/>
    <lineage>
        <taxon>Bacteria</taxon>
        <taxon>Pseudomonadati</taxon>
        <taxon>Bacteroidota</taxon>
        <taxon>Chitinophagia</taxon>
        <taxon>Chitinophagales</taxon>
        <taxon>Chitinophagaceae</taxon>
        <taxon>Arachidicoccus</taxon>
    </lineage>
</organism>
<dbReference type="SUPFAM" id="SSF82153">
    <property type="entry name" value="FAS1 domain"/>
    <property type="match status" value="1"/>
</dbReference>
<dbReference type="Proteomes" id="UP000321291">
    <property type="component" value="Chromosome"/>
</dbReference>
<dbReference type="SMART" id="SM00554">
    <property type="entry name" value="FAS1"/>
    <property type="match status" value="1"/>
</dbReference>
<dbReference type="InterPro" id="IPR036378">
    <property type="entry name" value="FAS1_dom_sf"/>
</dbReference>
<evidence type="ECO:0000259" key="1">
    <source>
        <dbReference type="PROSITE" id="PS50213"/>
    </source>
</evidence>
<accession>A0A5B8VH54</accession>
<reference evidence="2 3" key="1">
    <citation type="journal article" date="2017" name="Int. J. Syst. Evol. Microbiol.">
        <title>Arachidicoccus ginsenosidivorans sp. nov., with ginsenoside-converting activity isolated from ginseng cultivating soil.</title>
        <authorList>
            <person name="Siddiqi M.Z."/>
            <person name="Aslam Z."/>
            <person name="Im W.T."/>
        </authorList>
    </citation>
    <scope>NUCLEOTIDE SEQUENCE [LARGE SCALE GENOMIC DNA]</scope>
    <source>
        <strain evidence="2 3">Gsoil 809</strain>
    </source>
</reference>
<dbReference type="GO" id="GO:0050839">
    <property type="term" value="F:cell adhesion molecule binding"/>
    <property type="evidence" value="ECO:0007669"/>
    <property type="project" value="TreeGrafter"/>
</dbReference>
<evidence type="ECO:0000313" key="3">
    <source>
        <dbReference type="Proteomes" id="UP000321291"/>
    </source>
</evidence>
<protein>
    <submittedName>
        <fullName evidence="2">Fasciclin domain-containing protein</fullName>
    </submittedName>
</protein>